<evidence type="ECO:0000313" key="7">
    <source>
        <dbReference type="Proteomes" id="UP000663760"/>
    </source>
</evidence>
<dbReference type="PANTHER" id="PTHR47581">
    <property type="entry name" value="OS09G0431600 PROTEIN"/>
    <property type="match status" value="1"/>
</dbReference>
<dbReference type="NCBIfam" id="TIGR00756">
    <property type="entry name" value="PPR"/>
    <property type="match status" value="3"/>
</dbReference>
<keyword evidence="1" id="KW-0677">Repeat</keyword>
<keyword evidence="7" id="KW-1185">Reference proteome</keyword>
<dbReference type="OrthoDB" id="185373at2759"/>
<proteinExistence type="predicted"/>
<dbReference type="PROSITE" id="PS51375">
    <property type="entry name" value="PPR"/>
    <property type="match status" value="3"/>
</dbReference>
<dbReference type="InterPro" id="IPR002885">
    <property type="entry name" value="PPR_rpt"/>
</dbReference>
<dbReference type="Pfam" id="PF13041">
    <property type="entry name" value="PPR_2"/>
    <property type="match status" value="2"/>
</dbReference>
<dbReference type="SUPFAM" id="SSF54631">
    <property type="entry name" value="CBS-domain pair"/>
    <property type="match status" value="1"/>
</dbReference>
<protein>
    <recommendedName>
        <fullName evidence="5">CBS domain-containing protein</fullName>
    </recommendedName>
</protein>
<dbReference type="Proteomes" id="UP000663760">
    <property type="component" value="Chromosome 6"/>
</dbReference>
<evidence type="ECO:0000256" key="4">
    <source>
        <dbReference type="SAM" id="MobiDB-lite"/>
    </source>
</evidence>
<name>A0A7I8KLP8_SPIIN</name>
<feature type="domain" description="CBS" evidence="5">
    <location>
        <begin position="540"/>
        <end position="610"/>
    </location>
</feature>
<dbReference type="InterPro" id="IPR046342">
    <property type="entry name" value="CBS_dom_sf"/>
</dbReference>
<dbReference type="EMBL" id="LR746269">
    <property type="protein sequence ID" value="CAA7398703.1"/>
    <property type="molecule type" value="Genomic_DNA"/>
</dbReference>
<dbReference type="InterPro" id="IPR000644">
    <property type="entry name" value="CBS_dom"/>
</dbReference>
<dbReference type="Pfam" id="PF13812">
    <property type="entry name" value="PPR_3"/>
    <property type="match status" value="1"/>
</dbReference>
<evidence type="ECO:0000256" key="1">
    <source>
        <dbReference type="ARBA" id="ARBA00022737"/>
    </source>
</evidence>
<evidence type="ECO:0000313" key="6">
    <source>
        <dbReference type="EMBL" id="CAA7398703.1"/>
    </source>
</evidence>
<feature type="repeat" description="PPR" evidence="3">
    <location>
        <begin position="138"/>
        <end position="168"/>
    </location>
</feature>
<dbReference type="InterPro" id="IPR044781">
    <property type="entry name" value="At5g10690-like"/>
</dbReference>
<gene>
    <name evidence="6" type="ORF">SI8410_06009368</name>
</gene>
<dbReference type="CDD" id="cd02205">
    <property type="entry name" value="CBS_pair_SF"/>
    <property type="match status" value="1"/>
</dbReference>
<keyword evidence="2" id="KW-0129">CBS domain</keyword>
<reference evidence="6" key="1">
    <citation type="submission" date="2020-02" db="EMBL/GenBank/DDBJ databases">
        <authorList>
            <person name="Scholz U."/>
            <person name="Mascher M."/>
            <person name="Fiebig A."/>
        </authorList>
    </citation>
    <scope>NUCLEOTIDE SEQUENCE</scope>
</reference>
<accession>A0A7I8KLP8</accession>
<dbReference type="Pfam" id="PF00571">
    <property type="entry name" value="CBS"/>
    <property type="match status" value="1"/>
</dbReference>
<organism evidence="6 7">
    <name type="scientific">Spirodela intermedia</name>
    <name type="common">Intermediate duckweed</name>
    <dbReference type="NCBI Taxonomy" id="51605"/>
    <lineage>
        <taxon>Eukaryota</taxon>
        <taxon>Viridiplantae</taxon>
        <taxon>Streptophyta</taxon>
        <taxon>Embryophyta</taxon>
        <taxon>Tracheophyta</taxon>
        <taxon>Spermatophyta</taxon>
        <taxon>Magnoliopsida</taxon>
        <taxon>Liliopsida</taxon>
        <taxon>Araceae</taxon>
        <taxon>Lemnoideae</taxon>
        <taxon>Spirodela</taxon>
    </lineage>
</organism>
<dbReference type="InterPro" id="IPR011990">
    <property type="entry name" value="TPR-like_helical_dom_sf"/>
</dbReference>
<dbReference type="PANTHER" id="PTHR47581:SF2">
    <property type="entry name" value="OS09G0431600 PROTEIN"/>
    <property type="match status" value="1"/>
</dbReference>
<evidence type="ECO:0000256" key="3">
    <source>
        <dbReference type="PROSITE-ProRule" id="PRU00708"/>
    </source>
</evidence>
<dbReference type="Gene3D" id="1.25.40.10">
    <property type="entry name" value="Tetratricopeptide repeat domain"/>
    <property type="match status" value="3"/>
</dbReference>
<dbReference type="AlphaFoldDB" id="A0A7I8KLP8"/>
<feature type="repeat" description="PPR" evidence="3">
    <location>
        <begin position="214"/>
        <end position="248"/>
    </location>
</feature>
<feature type="repeat" description="PPR" evidence="3">
    <location>
        <begin position="249"/>
        <end position="283"/>
    </location>
</feature>
<dbReference type="PROSITE" id="PS51371">
    <property type="entry name" value="CBS"/>
    <property type="match status" value="1"/>
</dbReference>
<evidence type="ECO:0000259" key="5">
    <source>
        <dbReference type="PROSITE" id="PS51371"/>
    </source>
</evidence>
<evidence type="ECO:0000256" key="2">
    <source>
        <dbReference type="PROSITE-ProRule" id="PRU00703"/>
    </source>
</evidence>
<dbReference type="Gene3D" id="3.10.580.10">
    <property type="entry name" value="CBS-domain"/>
    <property type="match status" value="1"/>
</dbReference>
<feature type="region of interest" description="Disordered" evidence="4">
    <location>
        <begin position="48"/>
        <end position="67"/>
    </location>
</feature>
<sequence>MQEHRLALGPSSCPQGALIVRSCCSRACAGVRARFFAARTAPFSRLSTRQRLVKSSPKPPSQPSNLPLRRLTSRIAELTRRRQLHQIFEEVKVAKKRHGKLNTIVMNAVMEACVHCGNVDAALGLFAEMAKPDGCGVDNITFATLLKGLGKAGRIDEAFQILESIERGTASGRPKLSSHLIYGLLNALLESGDMRRANGLLARYRVVLREEGHSIFLYNLLIKGYTNTDFPLGALAVRDEILRQGLKPDKLTYNTLILSCVKSRRMDVAMGLLAEMKEEGEKANNTDLFPDTVTYTTLLQGFGSMKDLLSVQEIVMEMKSSPKVVFDRVAYTAIVDAFLGCGSTKDALCIFGEILKLAGENAGLRPKPHLFLSMMREFAAEGDFHMVQGLRGRMWSDSVGFISPVAQGEADELLMEAAMNSHRVDIARQILSSILRRGKWSSWTSRGGMVALRLEALSGFTGSLFNPCILAEVSLDDPIEKYMTPFEEANPLRTGLILKKVAMRFYRDAAVPIVDDWGTCVGIVHREDCREIDAPLSAAMRAPPPCVTTSTSTGRVIELLIQKRYEMVVVVRSGSIFDAGHSAGSRPVGVFTRRQLLRSTAEEQVPPHPVCRIFGYS</sequence>